<dbReference type="Proteomes" id="UP001615550">
    <property type="component" value="Unassembled WGS sequence"/>
</dbReference>
<gene>
    <name evidence="2" type="ORF">ACD661_03375</name>
</gene>
<comment type="similarity">
    <text evidence="1">Belongs to the arylamine N-acetyltransferase family.</text>
</comment>
<evidence type="ECO:0000313" key="3">
    <source>
        <dbReference type="Proteomes" id="UP001615550"/>
    </source>
</evidence>
<evidence type="ECO:0000256" key="1">
    <source>
        <dbReference type="ARBA" id="ARBA00006547"/>
    </source>
</evidence>
<sequence>MTKINLEHYLQKIGLTVPTLLVDLSPVDRLKLLNDIYFAHVKTFPYSNLELRQIAQFHPVQRTPISFFNYPSLLSEERHGGFCFQTAALLADALSQIGYIVNLCAAHALLGAAVNAPEMLAFPRTHLILDVHLDENRFLLDPGLGSSSPRYPVPITETEEPMFQDGEEFRVSRIDNVYVLGKKTRQGWFHQTQSDLAPISSETAAFNMLKLQLHPMPLNIRDNKTVVGMITEQGRKSLFWDAQSDILKFSKQENGQYSQIEINDFEEGKRLLEQEFDIHHISADDLGRYCTQTVLPTPKVAWTVDFPLDRADLEKNLTPR</sequence>
<dbReference type="InterPro" id="IPR038765">
    <property type="entry name" value="Papain-like_cys_pep_sf"/>
</dbReference>
<comment type="caution">
    <text evidence="2">The sequence shown here is derived from an EMBL/GenBank/DDBJ whole genome shotgun (WGS) entry which is preliminary data.</text>
</comment>
<dbReference type="RefSeq" id="WP_400186302.1">
    <property type="nucleotide sequence ID" value="NZ_JBGORX010000001.1"/>
</dbReference>
<proteinExistence type="inferred from homology"/>
<accession>A0ABW8D6X2</accession>
<dbReference type="InterPro" id="IPR001447">
    <property type="entry name" value="Arylamine_N-AcTrfase"/>
</dbReference>
<organism evidence="2 3">
    <name type="scientific">Legionella lytica</name>
    <dbReference type="NCBI Taxonomy" id="96232"/>
    <lineage>
        <taxon>Bacteria</taxon>
        <taxon>Pseudomonadati</taxon>
        <taxon>Pseudomonadota</taxon>
        <taxon>Gammaproteobacteria</taxon>
        <taxon>Legionellales</taxon>
        <taxon>Legionellaceae</taxon>
        <taxon>Legionella</taxon>
    </lineage>
</organism>
<protein>
    <submittedName>
        <fullName evidence="2">Arylamine N-acetyltransferase</fullName>
    </submittedName>
</protein>
<reference evidence="2 3" key="1">
    <citation type="submission" date="2024-08" db="EMBL/GenBank/DDBJ databases">
        <title>Draft Genome Sequence of Legionella lytica strain DSB2004, Isolated From a Fire Sprinkler System.</title>
        <authorList>
            <person name="Everhart A.D."/>
            <person name="Kidane D.T."/>
            <person name="Farone A.L."/>
            <person name="Farone M.B."/>
        </authorList>
    </citation>
    <scope>NUCLEOTIDE SEQUENCE [LARGE SCALE GENOMIC DNA]</scope>
    <source>
        <strain evidence="2 3">DSB2004</strain>
    </source>
</reference>
<dbReference type="SUPFAM" id="SSF54001">
    <property type="entry name" value="Cysteine proteinases"/>
    <property type="match status" value="1"/>
</dbReference>
<dbReference type="InterPro" id="IPR053710">
    <property type="entry name" value="Arylamine_NAT_domain_sf"/>
</dbReference>
<dbReference type="PANTHER" id="PTHR11786">
    <property type="entry name" value="N-HYDROXYARYLAMINE O-ACETYLTRANSFERASE"/>
    <property type="match status" value="1"/>
</dbReference>
<dbReference type="Gene3D" id="3.30.2140.20">
    <property type="match status" value="1"/>
</dbReference>
<dbReference type="EMBL" id="JBGORX010000001">
    <property type="protein sequence ID" value="MFJ1267596.1"/>
    <property type="molecule type" value="Genomic_DNA"/>
</dbReference>
<dbReference type="Pfam" id="PF00797">
    <property type="entry name" value="Acetyltransf_2"/>
    <property type="match status" value="1"/>
</dbReference>
<name>A0ABW8D6X2_9GAMM</name>
<keyword evidence="3" id="KW-1185">Reference proteome</keyword>
<dbReference type="PANTHER" id="PTHR11786:SF0">
    <property type="entry name" value="ARYLAMINE N-ACETYLTRANSFERASE 4-RELATED"/>
    <property type="match status" value="1"/>
</dbReference>
<evidence type="ECO:0000313" key="2">
    <source>
        <dbReference type="EMBL" id="MFJ1267596.1"/>
    </source>
</evidence>